<dbReference type="RefSeq" id="WP_123216184.1">
    <property type="nucleotide sequence ID" value="NZ_RJTM01000084.1"/>
</dbReference>
<dbReference type="GO" id="GO:0005975">
    <property type="term" value="P:carbohydrate metabolic process"/>
    <property type="evidence" value="ECO:0007669"/>
    <property type="project" value="UniProtKB-ARBA"/>
</dbReference>
<dbReference type="OrthoDB" id="9801383at2"/>
<evidence type="ECO:0000313" key="2">
    <source>
        <dbReference type="Proteomes" id="UP000267469"/>
    </source>
</evidence>
<dbReference type="InterPro" id="IPR013320">
    <property type="entry name" value="ConA-like_dom_sf"/>
</dbReference>
<dbReference type="GO" id="GO:0004553">
    <property type="term" value="F:hydrolase activity, hydrolyzing O-glycosyl compounds"/>
    <property type="evidence" value="ECO:0007669"/>
    <property type="project" value="UniProtKB-ARBA"/>
</dbReference>
<evidence type="ECO:0000313" key="1">
    <source>
        <dbReference type="EMBL" id="RNL86278.1"/>
    </source>
</evidence>
<keyword evidence="2" id="KW-1185">Reference proteome</keyword>
<dbReference type="AlphaFoldDB" id="A0A3N0EEH3"/>
<dbReference type="EMBL" id="RJTM01000084">
    <property type="protein sequence ID" value="RNL86278.1"/>
    <property type="molecule type" value="Genomic_DNA"/>
</dbReference>
<sequence>MNKNTNRAISFCADIHDQRFMVRERDTKYPQFDVLSGNLNSDVGQGKYSIDYDAEDDILSGVKHAYVRVNVYGDQDDRRFKVEYVGFDGKTFFEEIIHEDMLTSQNDDALCLALDMNNRLVDSSAYAHNIRGRNYTFSTTKKDKANGALVFSEKTSVEIPFSNVLSFHDKSYTLSFRINPERFSAGGSSVLSNARDGQGVSFGISGKGNLTYRDHATGKTIESKYRIRPGTWSVMCDMEYNNVRR</sequence>
<dbReference type="Proteomes" id="UP000267469">
    <property type="component" value="Unassembled WGS sequence"/>
</dbReference>
<organism evidence="1 2">
    <name type="scientific">Sinomicrobium pectinilyticum</name>
    <dbReference type="NCBI Taxonomy" id="1084421"/>
    <lineage>
        <taxon>Bacteria</taxon>
        <taxon>Pseudomonadati</taxon>
        <taxon>Bacteroidota</taxon>
        <taxon>Flavobacteriia</taxon>
        <taxon>Flavobacteriales</taxon>
        <taxon>Flavobacteriaceae</taxon>
        <taxon>Sinomicrobium</taxon>
    </lineage>
</organism>
<dbReference type="SUPFAM" id="SSF49899">
    <property type="entry name" value="Concanavalin A-like lectins/glucanases"/>
    <property type="match status" value="1"/>
</dbReference>
<name>A0A3N0EEH3_SINP1</name>
<proteinExistence type="predicted"/>
<reference evidence="1 2" key="1">
    <citation type="submission" date="2018-10" db="EMBL/GenBank/DDBJ databases">
        <title>Sinomicrobium pectinilyticum sp. nov., a pectinase-producing bacterium isolated from alkaline and saline soil, and emended description of the genus Sinomicrobium.</title>
        <authorList>
            <person name="Cheng B."/>
            <person name="Li C."/>
            <person name="Lai Q."/>
            <person name="Du M."/>
            <person name="Shao Z."/>
            <person name="Xu P."/>
            <person name="Yang C."/>
        </authorList>
    </citation>
    <scope>NUCLEOTIDE SEQUENCE [LARGE SCALE GENOMIC DNA]</scope>
    <source>
        <strain evidence="1 2">5DNS001</strain>
    </source>
</reference>
<dbReference type="Gene3D" id="2.60.120.200">
    <property type="match status" value="1"/>
</dbReference>
<accession>A0A3N0EEH3</accession>
<comment type="caution">
    <text evidence="1">The sequence shown here is derived from an EMBL/GenBank/DDBJ whole genome shotgun (WGS) entry which is preliminary data.</text>
</comment>
<gene>
    <name evidence="1" type="ORF">ED312_11605</name>
</gene>
<protein>
    <submittedName>
        <fullName evidence="1">Uncharacterized protein</fullName>
    </submittedName>
</protein>